<evidence type="ECO:0000313" key="9">
    <source>
        <dbReference type="Proteomes" id="UP000030008"/>
    </source>
</evidence>
<proteinExistence type="inferred from homology"/>
<dbReference type="GO" id="GO:0005886">
    <property type="term" value="C:plasma membrane"/>
    <property type="evidence" value="ECO:0007669"/>
    <property type="project" value="UniProtKB-SubCell"/>
</dbReference>
<evidence type="ECO:0000256" key="2">
    <source>
        <dbReference type="ARBA" id="ARBA00022475"/>
    </source>
</evidence>
<feature type="transmembrane region" description="Helical" evidence="6">
    <location>
        <begin position="54"/>
        <end position="76"/>
    </location>
</feature>
<dbReference type="EMBL" id="JQIF01000057">
    <property type="protein sequence ID" value="KGJ52647.1"/>
    <property type="molecule type" value="Genomic_DNA"/>
</dbReference>
<dbReference type="InterPro" id="IPR052536">
    <property type="entry name" value="ABC-4_Integral_Memb_Prot"/>
</dbReference>
<evidence type="ECO:0000256" key="5">
    <source>
        <dbReference type="ARBA" id="ARBA00023136"/>
    </source>
</evidence>
<sequence length="656" mass="75714">MLYVKLALRNLKRSLKEYSIYVFTVTITMTLLYAFFAIAFSGEMQDLVTTYDNIKSIMIMVSILVTLIIAWLIYYISNFILQKRSREFGMYLLLGMKRTQVSRMFLFEQLALGAVGFFIGCVLGIFVYEILHAILLNIFGFAYAFQLSFSWSACGAAFLSFLSIYLLEMIREGIALKKQSIHTMLYNASRNEKTAKGSRLSGFYFLAAVLLAVAGLYVTQQYLRSMVNGQSSDSMLLMLGVFAIIVSVYLFFYGISAVLGIFLNRHRKIKYKGNCMYLYGQIAGRLRSNRTVLSTLSLLTLLTLLFLCIALKFNEVKELSNARFVPFDIMASSSEKLNMKSIESYLQEHKISYQSADIHYYQKEERDDFYSVVKGKSYYTEDEKHSVYMKQSDFNKLRSLKGKPSVTLKADEYMIVCATDIKDSLQEYGAQHTLHLQGKRLQLRGVDDTEYGQTQNSGYYLIVADEHVKHAKPYFREWVANTDPETEVSWYQDTVNQFFDDNKEQVGDSYYSYASYRVKAKWFEENAVGFVSICFSLFYLSFIFICISATILAVQQLSDAHRQRYSYAMLHKMGVNQRQLHALLAKQIAVYFIIPLILPIVYLLPIIRMLDELFEMTYASANMFIYLGDSMLFFLAVYGCYYVMAYLGCKRNIDQM</sequence>
<dbReference type="GO" id="GO:0055085">
    <property type="term" value="P:transmembrane transport"/>
    <property type="evidence" value="ECO:0007669"/>
    <property type="project" value="UniProtKB-UniRule"/>
</dbReference>
<keyword evidence="2 6" id="KW-1003">Cell membrane</keyword>
<evidence type="ECO:0000256" key="4">
    <source>
        <dbReference type="ARBA" id="ARBA00022989"/>
    </source>
</evidence>
<name>A0A099I5T9_CLOIN</name>
<feature type="transmembrane region" description="Helical" evidence="6">
    <location>
        <begin position="20"/>
        <end position="42"/>
    </location>
</feature>
<evidence type="ECO:0000259" key="7">
    <source>
        <dbReference type="Pfam" id="PF02687"/>
    </source>
</evidence>
<accession>A0A099I5T9</accession>
<dbReference type="PIRSF" id="PIRSF018968">
    <property type="entry name" value="ABC_permease_BceB"/>
    <property type="match status" value="1"/>
</dbReference>
<feature type="transmembrane region" description="Helical" evidence="6">
    <location>
        <begin position="105"/>
        <end position="128"/>
    </location>
</feature>
<feature type="transmembrane region" description="Helical" evidence="6">
    <location>
        <begin position="203"/>
        <end position="223"/>
    </location>
</feature>
<dbReference type="PANTHER" id="PTHR46795:SF3">
    <property type="entry name" value="ABC TRANSPORTER PERMEASE"/>
    <property type="match status" value="1"/>
</dbReference>
<dbReference type="Proteomes" id="UP000030008">
    <property type="component" value="Unassembled WGS sequence"/>
</dbReference>
<dbReference type="RefSeq" id="WP_044905867.1">
    <property type="nucleotide sequence ID" value="NZ_JQIF01000057.1"/>
</dbReference>
<evidence type="ECO:0000256" key="1">
    <source>
        <dbReference type="ARBA" id="ARBA00004651"/>
    </source>
</evidence>
<dbReference type="Pfam" id="PF02687">
    <property type="entry name" value="FtsX"/>
    <property type="match status" value="2"/>
</dbReference>
<dbReference type="PANTHER" id="PTHR46795">
    <property type="entry name" value="ABC TRANSPORTER PERMEASE-RELATED-RELATED"/>
    <property type="match status" value="1"/>
</dbReference>
<feature type="transmembrane region" description="Helical" evidence="6">
    <location>
        <begin position="134"/>
        <end position="167"/>
    </location>
</feature>
<comment type="caution">
    <text evidence="8">The sequence shown here is derived from an EMBL/GenBank/DDBJ whole genome shotgun (WGS) entry which is preliminary data.</text>
</comment>
<feature type="domain" description="ABC3 transporter permease C-terminal" evidence="7">
    <location>
        <begin position="540"/>
        <end position="646"/>
    </location>
</feature>
<feature type="transmembrane region" description="Helical" evidence="6">
    <location>
        <begin position="235"/>
        <end position="263"/>
    </location>
</feature>
<keyword evidence="5 6" id="KW-0472">Membrane</keyword>
<keyword evidence="3 6" id="KW-0812">Transmembrane</keyword>
<feature type="transmembrane region" description="Helical" evidence="6">
    <location>
        <begin position="527"/>
        <end position="554"/>
    </location>
</feature>
<dbReference type="InterPro" id="IPR003838">
    <property type="entry name" value="ABC3_permease_C"/>
</dbReference>
<gene>
    <name evidence="8" type="ORF">CIAN88_13305</name>
</gene>
<feature type="transmembrane region" description="Helical" evidence="6">
    <location>
        <begin position="588"/>
        <end position="610"/>
    </location>
</feature>
<feature type="domain" description="ABC3 transporter permease C-terminal" evidence="7">
    <location>
        <begin position="59"/>
        <end position="167"/>
    </location>
</feature>
<dbReference type="InterPro" id="IPR027022">
    <property type="entry name" value="ABC_permease_BceB-typ"/>
</dbReference>
<dbReference type="AlphaFoldDB" id="A0A099I5T9"/>
<protein>
    <submittedName>
        <fullName evidence="8">ABC transporter permease</fullName>
    </submittedName>
</protein>
<keyword evidence="4 6" id="KW-1133">Transmembrane helix</keyword>
<evidence type="ECO:0000256" key="3">
    <source>
        <dbReference type="ARBA" id="ARBA00022692"/>
    </source>
</evidence>
<reference evidence="8 9" key="1">
    <citation type="submission" date="2014-08" db="EMBL/GenBank/DDBJ databases">
        <title>Clostridium innocuum, an unnegligible vancomycin-resistant pathogen causing extra-intestinal infections.</title>
        <authorList>
            <person name="Feng Y."/>
            <person name="Chiu C.-H."/>
        </authorList>
    </citation>
    <scope>NUCLEOTIDE SEQUENCE [LARGE SCALE GENOMIC DNA]</scope>
    <source>
        <strain evidence="8 9">AN88</strain>
    </source>
</reference>
<evidence type="ECO:0000313" key="8">
    <source>
        <dbReference type="EMBL" id="KGJ52647.1"/>
    </source>
</evidence>
<feature type="transmembrane region" description="Helical" evidence="6">
    <location>
        <begin position="630"/>
        <end position="649"/>
    </location>
</feature>
<comment type="subcellular location">
    <subcellularLocation>
        <location evidence="1 6">Cell membrane</location>
        <topology evidence="1 6">Multi-pass membrane protein</topology>
    </subcellularLocation>
</comment>
<keyword evidence="6" id="KW-0813">Transport</keyword>
<organism evidence="8 9">
    <name type="scientific">Clostridium innocuum</name>
    <dbReference type="NCBI Taxonomy" id="1522"/>
    <lineage>
        <taxon>Bacteria</taxon>
        <taxon>Bacillati</taxon>
        <taxon>Bacillota</taxon>
        <taxon>Clostridia</taxon>
        <taxon>Eubacteriales</taxon>
        <taxon>Clostridiaceae</taxon>
        <taxon>Clostridium</taxon>
    </lineage>
</organism>
<feature type="transmembrane region" description="Helical" evidence="6">
    <location>
        <begin position="292"/>
        <end position="313"/>
    </location>
</feature>
<comment type="similarity">
    <text evidence="6">Belongs to the ABC-4 integral membrane protein family.</text>
</comment>
<evidence type="ECO:0000256" key="6">
    <source>
        <dbReference type="PIRNR" id="PIRNR018968"/>
    </source>
</evidence>